<keyword evidence="3" id="KW-1185">Reference proteome</keyword>
<comment type="caution">
    <text evidence="2">The sequence shown here is derived from an EMBL/GenBank/DDBJ whole genome shotgun (WGS) entry which is preliminary data.</text>
</comment>
<accession>A0A1Y2CKS6</accession>
<dbReference type="Proteomes" id="UP000193642">
    <property type="component" value="Unassembled WGS sequence"/>
</dbReference>
<proteinExistence type="predicted"/>
<evidence type="ECO:0000313" key="3">
    <source>
        <dbReference type="Proteomes" id="UP000193642"/>
    </source>
</evidence>
<feature type="region of interest" description="Disordered" evidence="1">
    <location>
        <begin position="50"/>
        <end position="79"/>
    </location>
</feature>
<sequence>MNNTERVSLASKLHTTHPTTAQVLLESASLLESSDPVLLHNASLLSLRTTSQSFQTTAQPPPSASTLPHPPSPNPAQSHLWKGIADTLNPSTDTTVSQSKQPIAKTVKCGKFRICVVSPSPATQKPPSNNLVKALQLTDEALSSQQATPLTKLIHKQTTLWLAYELMKAQRNRDALLYLASFAQSLDAGEEDALVDMARLYKTLITRDGRVELTDPVALFAQALMYYEVRGNPCVQTRELEQRLLDRLEIITNGLGEGERVMYKDSLEKMKAWLLVLQGKQYEGFITLNGILS</sequence>
<name>A0A1Y2CKS6_9FUNG</name>
<evidence type="ECO:0000313" key="2">
    <source>
        <dbReference type="EMBL" id="ORY47619.1"/>
    </source>
</evidence>
<feature type="compositionally biased region" description="Pro residues" evidence="1">
    <location>
        <begin position="59"/>
        <end position="74"/>
    </location>
</feature>
<evidence type="ECO:0000256" key="1">
    <source>
        <dbReference type="SAM" id="MobiDB-lite"/>
    </source>
</evidence>
<gene>
    <name evidence="2" type="ORF">BCR33DRAFT_735818</name>
</gene>
<dbReference type="AlphaFoldDB" id="A0A1Y2CKS6"/>
<protein>
    <submittedName>
        <fullName evidence="2">Uncharacterized protein</fullName>
    </submittedName>
</protein>
<dbReference type="OrthoDB" id="10309988at2759"/>
<organism evidence="2 3">
    <name type="scientific">Rhizoclosmatium globosum</name>
    <dbReference type="NCBI Taxonomy" id="329046"/>
    <lineage>
        <taxon>Eukaryota</taxon>
        <taxon>Fungi</taxon>
        <taxon>Fungi incertae sedis</taxon>
        <taxon>Chytridiomycota</taxon>
        <taxon>Chytridiomycota incertae sedis</taxon>
        <taxon>Chytridiomycetes</taxon>
        <taxon>Chytridiales</taxon>
        <taxon>Chytriomycetaceae</taxon>
        <taxon>Rhizoclosmatium</taxon>
    </lineage>
</organism>
<reference evidence="2 3" key="1">
    <citation type="submission" date="2016-07" db="EMBL/GenBank/DDBJ databases">
        <title>Pervasive Adenine N6-methylation of Active Genes in Fungi.</title>
        <authorList>
            <consortium name="DOE Joint Genome Institute"/>
            <person name="Mondo S.J."/>
            <person name="Dannebaum R.O."/>
            <person name="Kuo R.C."/>
            <person name="Labutti K."/>
            <person name="Haridas S."/>
            <person name="Kuo A."/>
            <person name="Salamov A."/>
            <person name="Ahrendt S.R."/>
            <person name="Lipzen A."/>
            <person name="Sullivan W."/>
            <person name="Andreopoulos W.B."/>
            <person name="Clum A."/>
            <person name="Lindquist E."/>
            <person name="Daum C."/>
            <person name="Ramamoorthy G.K."/>
            <person name="Gryganskyi A."/>
            <person name="Culley D."/>
            <person name="Magnuson J.K."/>
            <person name="James T.Y."/>
            <person name="O'Malley M.A."/>
            <person name="Stajich J.E."/>
            <person name="Spatafora J.W."/>
            <person name="Visel A."/>
            <person name="Grigoriev I.V."/>
        </authorList>
    </citation>
    <scope>NUCLEOTIDE SEQUENCE [LARGE SCALE GENOMIC DNA]</scope>
    <source>
        <strain evidence="2 3">JEL800</strain>
    </source>
</reference>
<dbReference type="EMBL" id="MCGO01000013">
    <property type="protein sequence ID" value="ORY47619.1"/>
    <property type="molecule type" value="Genomic_DNA"/>
</dbReference>